<dbReference type="PROSITE" id="PS50405">
    <property type="entry name" value="GST_CTER"/>
    <property type="match status" value="1"/>
</dbReference>
<dbReference type="STRING" id="97972.A0A2V1DTX1"/>
<dbReference type="PANTHER" id="PTHR44051">
    <property type="entry name" value="GLUTATHIONE S-TRANSFERASE-RELATED"/>
    <property type="match status" value="1"/>
</dbReference>
<dbReference type="InterPro" id="IPR010987">
    <property type="entry name" value="Glutathione-S-Trfase_C-like"/>
</dbReference>
<dbReference type="Pfam" id="PF00043">
    <property type="entry name" value="GST_C"/>
    <property type="match status" value="1"/>
</dbReference>
<feature type="domain" description="GST C-terminal" evidence="1">
    <location>
        <begin position="1"/>
        <end position="168"/>
    </location>
</feature>
<evidence type="ECO:0000259" key="1">
    <source>
        <dbReference type="PROSITE" id="PS50405"/>
    </source>
</evidence>
<gene>
    <name evidence="2" type="ORF">DM02DRAFT_654265</name>
</gene>
<sequence length="177" mass="20483">MLEELQIPYIGKLLKKVELKQPEFEAISPNGRVPGPYFGQATLFIFHHKEHVESAIDRYIIEIRRVAGVLDKWLAKRAEKTLQEQIWLVGDRITYVDLLFVPYNAAVDTLMQTSVNRKEDWDPVAQFPFLSKWQGDMVKRASCHKAMGLKEIEDVHSYLICLLGDKRFKIILLGVDN</sequence>
<dbReference type="SUPFAM" id="SSF47616">
    <property type="entry name" value="GST C-terminal domain-like"/>
    <property type="match status" value="1"/>
</dbReference>
<dbReference type="AlphaFoldDB" id="A0A2V1DTX1"/>
<dbReference type="EMBL" id="KZ805354">
    <property type="protein sequence ID" value="PVI01657.1"/>
    <property type="molecule type" value="Genomic_DNA"/>
</dbReference>
<name>A0A2V1DTX1_9PLEO</name>
<dbReference type="PANTHER" id="PTHR44051:SF3">
    <property type="entry name" value="TRANSCRIPTIONAL REGULATOR URE2"/>
    <property type="match status" value="1"/>
</dbReference>
<evidence type="ECO:0000313" key="2">
    <source>
        <dbReference type="EMBL" id="PVI01657.1"/>
    </source>
</evidence>
<accession>A0A2V1DTX1</accession>
<dbReference type="Gene3D" id="1.20.1050.10">
    <property type="match status" value="1"/>
</dbReference>
<evidence type="ECO:0000313" key="3">
    <source>
        <dbReference type="Proteomes" id="UP000244855"/>
    </source>
</evidence>
<keyword evidence="3" id="KW-1185">Reference proteome</keyword>
<protein>
    <recommendedName>
        <fullName evidence="1">GST C-terminal domain-containing protein</fullName>
    </recommendedName>
</protein>
<reference evidence="2 3" key="1">
    <citation type="journal article" date="2018" name="Sci. Rep.">
        <title>Comparative genomics provides insights into the lifestyle and reveals functional heterogeneity of dark septate endophytic fungi.</title>
        <authorList>
            <person name="Knapp D.G."/>
            <person name="Nemeth J.B."/>
            <person name="Barry K."/>
            <person name="Hainaut M."/>
            <person name="Henrissat B."/>
            <person name="Johnson J."/>
            <person name="Kuo A."/>
            <person name="Lim J.H.P."/>
            <person name="Lipzen A."/>
            <person name="Nolan M."/>
            <person name="Ohm R.A."/>
            <person name="Tamas L."/>
            <person name="Grigoriev I.V."/>
            <person name="Spatafora J.W."/>
            <person name="Nagy L.G."/>
            <person name="Kovacs G.M."/>
        </authorList>
    </citation>
    <scope>NUCLEOTIDE SEQUENCE [LARGE SCALE GENOMIC DNA]</scope>
    <source>
        <strain evidence="2 3">DSE2036</strain>
    </source>
</reference>
<proteinExistence type="predicted"/>
<organism evidence="2 3">
    <name type="scientific">Periconia macrospinosa</name>
    <dbReference type="NCBI Taxonomy" id="97972"/>
    <lineage>
        <taxon>Eukaryota</taxon>
        <taxon>Fungi</taxon>
        <taxon>Dikarya</taxon>
        <taxon>Ascomycota</taxon>
        <taxon>Pezizomycotina</taxon>
        <taxon>Dothideomycetes</taxon>
        <taxon>Pleosporomycetidae</taxon>
        <taxon>Pleosporales</taxon>
        <taxon>Massarineae</taxon>
        <taxon>Periconiaceae</taxon>
        <taxon>Periconia</taxon>
    </lineage>
</organism>
<dbReference type="InterPro" id="IPR036282">
    <property type="entry name" value="Glutathione-S-Trfase_C_sf"/>
</dbReference>
<dbReference type="Proteomes" id="UP000244855">
    <property type="component" value="Unassembled WGS sequence"/>
</dbReference>
<dbReference type="InterPro" id="IPR004046">
    <property type="entry name" value="GST_C"/>
</dbReference>
<dbReference type="OrthoDB" id="422574at2759"/>